<name>A0A5C5FWN7_9BASI</name>
<dbReference type="OrthoDB" id="2526784at2759"/>
<comment type="caution">
    <text evidence="2">The sequence shown here is derived from an EMBL/GenBank/DDBJ whole genome shotgun (WGS) entry which is preliminary data.</text>
</comment>
<dbReference type="GO" id="GO:0006487">
    <property type="term" value="P:protein N-linked glycosylation"/>
    <property type="evidence" value="ECO:0007669"/>
    <property type="project" value="TreeGrafter"/>
</dbReference>
<dbReference type="Proteomes" id="UP000311382">
    <property type="component" value="Unassembled WGS sequence"/>
</dbReference>
<dbReference type="PANTHER" id="PTHR13132">
    <property type="entry name" value="ALPHA- 1,6 -FUCOSYLTRANSFERASE"/>
    <property type="match status" value="1"/>
</dbReference>
<dbReference type="GO" id="GO:0046921">
    <property type="term" value="F:alpha-(1-&gt;6)-fucosyltransferase activity"/>
    <property type="evidence" value="ECO:0007669"/>
    <property type="project" value="TreeGrafter"/>
</dbReference>
<evidence type="ECO:0000313" key="2">
    <source>
        <dbReference type="EMBL" id="TNY20464.1"/>
    </source>
</evidence>
<proteinExistence type="predicted"/>
<dbReference type="AlphaFoldDB" id="A0A5C5FWN7"/>
<accession>A0A5C5FWN7</accession>
<feature type="compositionally biased region" description="Basic residues" evidence="1">
    <location>
        <begin position="589"/>
        <end position="612"/>
    </location>
</feature>
<dbReference type="STRING" id="5288.A0A5C5FWN7"/>
<feature type="compositionally biased region" description="Acidic residues" evidence="1">
    <location>
        <begin position="564"/>
        <end position="573"/>
    </location>
</feature>
<protein>
    <submittedName>
        <fullName evidence="2">Uncharacterized protein</fullName>
    </submittedName>
</protein>
<reference evidence="2 3" key="1">
    <citation type="submission" date="2019-03" db="EMBL/GenBank/DDBJ databases">
        <title>Rhodosporidium diobovatum UCD-FST 08-225 genome sequencing, assembly, and annotation.</title>
        <authorList>
            <person name="Fakankun I.U."/>
            <person name="Fristensky B."/>
            <person name="Levin D.B."/>
        </authorList>
    </citation>
    <scope>NUCLEOTIDE SEQUENCE [LARGE SCALE GENOMIC DNA]</scope>
    <source>
        <strain evidence="2 3">UCD-FST 08-225</strain>
    </source>
</reference>
<dbReference type="PANTHER" id="PTHR13132:SF29">
    <property type="entry name" value="ALPHA-(1,6)-FUCOSYLTRANSFERASE"/>
    <property type="match status" value="1"/>
</dbReference>
<feature type="region of interest" description="Disordered" evidence="1">
    <location>
        <begin position="549"/>
        <end position="617"/>
    </location>
</feature>
<organism evidence="2 3">
    <name type="scientific">Rhodotorula diobovata</name>
    <dbReference type="NCBI Taxonomy" id="5288"/>
    <lineage>
        <taxon>Eukaryota</taxon>
        <taxon>Fungi</taxon>
        <taxon>Dikarya</taxon>
        <taxon>Basidiomycota</taxon>
        <taxon>Pucciniomycotina</taxon>
        <taxon>Microbotryomycetes</taxon>
        <taxon>Sporidiobolales</taxon>
        <taxon>Sporidiobolaceae</taxon>
        <taxon>Rhodotorula</taxon>
    </lineage>
</organism>
<keyword evidence="3" id="KW-1185">Reference proteome</keyword>
<evidence type="ECO:0000313" key="3">
    <source>
        <dbReference type="Proteomes" id="UP000311382"/>
    </source>
</evidence>
<dbReference type="EMBL" id="SOZI01000066">
    <property type="protein sequence ID" value="TNY20464.1"/>
    <property type="molecule type" value="Genomic_DNA"/>
</dbReference>
<gene>
    <name evidence="2" type="ORF">DMC30DRAFT_447036</name>
</gene>
<evidence type="ECO:0000256" key="1">
    <source>
        <dbReference type="SAM" id="MobiDB-lite"/>
    </source>
</evidence>
<sequence>MAVLPRTRHPVGRPPSISSVAAFAASPGHAVRRPHRVACALFAVLVLLTLSALEIGGPKALTEPHAVAPDELNQLAVEEGATGGTKGAVLEPAPAAARVGAGQQQQAPAVPAEPVNLRKEGQERQVDEADREVAEAVLLDEDAAASSSSETNTLPVCDKSVVFRFAGLHGFGSEVTLLLRVAAVAGHYGYPVFLDAESWNYGAWEDYFLPLDTPFPPFSLSSSGAAAAAPPPACRLPPPETKRYKLALTYDELEHVAQPDSANTPFAPKWTHRDHVIWGARDMDGLDATFLRLFVDAGELATLHREDLELLERRKAKPAFLSPRRTLPAAHERGFVQLSRLAQVAWRPNDLVGGLTDELEQKLALRDRDAGVQGPGSLLIGVHVRLGDKFLEADHIGPAAYAPDAVAAAPPINPSSPRGLNPDLLTSYFAASIDSVHSLLSLPSIAHAFSAAHSSKDRVRALLAATQDWAREDPRERPTMALMSDDEGAVEAFRAHPLAARFRIVGTAEETPLLAAAGAKVDAPVAMEQAADAAPQGGLLEVVERKPLEEPVGQAEEARLDEVGQSEDEDEELLADKRLRRRSGEAQAGRKKRRGDARSHSSKGKKGGKRQVGKIPAGFNETGFNSLPLGSRIASSRLFVRDLTALARRADALVVTGSSNVGRLMMLLFEAANEDKGAAEVRKRELRSLDARWFPTAKFT</sequence>